<feature type="region of interest" description="Disordered" evidence="1">
    <location>
        <begin position="238"/>
        <end position="258"/>
    </location>
</feature>
<sequence>MEDSGARVSHQESATVPSLTHLSTPSDSWPENLLTHVPSVSDSWSNILLTHLATSLDFFTVPNHHIHVTCPISSKHCHSGTVECHRTYPVLMSPGYHQILLLCSHQVSSHQERGVCDPHNVACQSDHQVVLISVGICCNEEKCKQLILQIPWIIEEPYRTSGITYKRCISELSEWPKVGARKRRERQTLSVRKRGRRSAGNESPIADTVERRQDEICCEFVAGVCVCDGVRTKEESVDTVPFSSTTTPPAAPSSSSNLCPPARRPPCRVSSVVVVLMTVWAWVGVPPASSTTPTTTTTTTTNTVCHINNTSTTGVCKSLDLKNNVWSLQQLCGCRIIDGHLHFVLQEQVDNSSLHLYTFPELREITHHLLIYRVFVLTTLRRLFPNLAVIRVHLFSFLPSFSVHPPLCLSVCLSVS</sequence>
<feature type="region of interest" description="Disordered" evidence="1">
    <location>
        <begin position="1"/>
        <end position="26"/>
    </location>
</feature>
<feature type="compositionally biased region" description="Polar residues" evidence="1">
    <location>
        <begin position="11"/>
        <end position="26"/>
    </location>
</feature>
<accession>A0AAE1EHH2</accession>
<proteinExistence type="predicted"/>
<dbReference type="InterPro" id="IPR036941">
    <property type="entry name" value="Rcpt_L-dom_sf"/>
</dbReference>
<dbReference type="InterPro" id="IPR000494">
    <property type="entry name" value="Rcpt_L-dom"/>
</dbReference>
<dbReference type="AlphaFoldDB" id="A0AAE1EHH2"/>
<evidence type="ECO:0000256" key="1">
    <source>
        <dbReference type="SAM" id="MobiDB-lite"/>
    </source>
</evidence>
<keyword evidence="4" id="KW-1185">Reference proteome</keyword>
<feature type="compositionally biased region" description="Low complexity" evidence="1">
    <location>
        <begin position="243"/>
        <end position="256"/>
    </location>
</feature>
<protein>
    <recommendedName>
        <fullName evidence="2">Receptor L-domain domain-containing protein</fullName>
    </recommendedName>
</protein>
<dbReference type="SUPFAM" id="SSF52058">
    <property type="entry name" value="L domain-like"/>
    <property type="match status" value="1"/>
</dbReference>
<organism evidence="3 4">
    <name type="scientific">Petrolisthes cinctipes</name>
    <name type="common">Flat porcelain crab</name>
    <dbReference type="NCBI Taxonomy" id="88211"/>
    <lineage>
        <taxon>Eukaryota</taxon>
        <taxon>Metazoa</taxon>
        <taxon>Ecdysozoa</taxon>
        <taxon>Arthropoda</taxon>
        <taxon>Crustacea</taxon>
        <taxon>Multicrustacea</taxon>
        <taxon>Malacostraca</taxon>
        <taxon>Eumalacostraca</taxon>
        <taxon>Eucarida</taxon>
        <taxon>Decapoda</taxon>
        <taxon>Pleocyemata</taxon>
        <taxon>Anomura</taxon>
        <taxon>Galatheoidea</taxon>
        <taxon>Porcellanidae</taxon>
        <taxon>Petrolisthes</taxon>
    </lineage>
</organism>
<comment type="caution">
    <text evidence="3">The sequence shown here is derived from an EMBL/GenBank/DDBJ whole genome shotgun (WGS) entry which is preliminary data.</text>
</comment>
<dbReference type="Pfam" id="PF01030">
    <property type="entry name" value="Recep_L_domain"/>
    <property type="match status" value="1"/>
</dbReference>
<gene>
    <name evidence="3" type="ORF">Pcinc_040909</name>
</gene>
<feature type="non-terminal residue" evidence="3">
    <location>
        <position position="1"/>
    </location>
</feature>
<feature type="domain" description="Receptor L-domain" evidence="2">
    <location>
        <begin position="333"/>
        <end position="395"/>
    </location>
</feature>
<dbReference type="Proteomes" id="UP001286313">
    <property type="component" value="Unassembled WGS sequence"/>
</dbReference>
<dbReference type="Gene3D" id="3.80.20.20">
    <property type="entry name" value="Receptor L-domain"/>
    <property type="match status" value="1"/>
</dbReference>
<feature type="region of interest" description="Disordered" evidence="1">
    <location>
        <begin position="185"/>
        <end position="206"/>
    </location>
</feature>
<evidence type="ECO:0000313" key="3">
    <source>
        <dbReference type="EMBL" id="KAK3852507.1"/>
    </source>
</evidence>
<feature type="compositionally biased region" description="Basic residues" evidence="1">
    <location>
        <begin position="185"/>
        <end position="197"/>
    </location>
</feature>
<reference evidence="3" key="1">
    <citation type="submission" date="2023-10" db="EMBL/GenBank/DDBJ databases">
        <title>Genome assemblies of two species of porcelain crab, Petrolisthes cinctipes and Petrolisthes manimaculis (Anomura: Porcellanidae).</title>
        <authorList>
            <person name="Angst P."/>
        </authorList>
    </citation>
    <scope>NUCLEOTIDE SEQUENCE</scope>
    <source>
        <strain evidence="3">PB745_01</strain>
        <tissue evidence="3">Gill</tissue>
    </source>
</reference>
<dbReference type="EMBL" id="JAWQEG010007384">
    <property type="protein sequence ID" value="KAK3852507.1"/>
    <property type="molecule type" value="Genomic_DNA"/>
</dbReference>
<name>A0AAE1EHH2_PETCI</name>
<evidence type="ECO:0000259" key="2">
    <source>
        <dbReference type="Pfam" id="PF01030"/>
    </source>
</evidence>
<evidence type="ECO:0000313" key="4">
    <source>
        <dbReference type="Proteomes" id="UP001286313"/>
    </source>
</evidence>